<dbReference type="Gene3D" id="2.60.120.200">
    <property type="match status" value="1"/>
</dbReference>
<proteinExistence type="predicted"/>
<evidence type="ECO:0000313" key="2">
    <source>
        <dbReference type="Proteomes" id="UP000286288"/>
    </source>
</evidence>
<organism evidence="1 2">
    <name type="scientific">Enterococcus casseliflavus</name>
    <name type="common">Enterococcus flavescens</name>
    <dbReference type="NCBI Taxonomy" id="37734"/>
    <lineage>
        <taxon>Bacteria</taxon>
        <taxon>Bacillati</taxon>
        <taxon>Bacillota</taxon>
        <taxon>Bacilli</taxon>
        <taxon>Lactobacillales</taxon>
        <taxon>Enterococcaceae</taxon>
        <taxon>Enterococcus</taxon>
    </lineage>
</organism>
<name>A0A415EXB3_ENTCA</name>
<dbReference type="AlphaFoldDB" id="A0A415EXB3"/>
<sequence length="222" mass="25384">MLAKLIYENPLNQAADIQHFIAEGEPKITFQDGMILANTYSEESNKQPHFVLWLPQQFPADLRITWQFQPLAEPGLCMLFFAAANRKGGSIFDSGVPKRTGAYPEYHSGGINAYHLSYFRRKYEEERAFETCNLRKSHGFHLVAQGADPLPSVADSRGFYHLKIDKVGATISFWINDLLVLRYLDEEQFGPVLTKGAIGFRQMAPMKARYKDLKVYSLEEER</sequence>
<reference evidence="1 2" key="1">
    <citation type="submission" date="2018-08" db="EMBL/GenBank/DDBJ databases">
        <title>A genome reference for cultivated species of the human gut microbiota.</title>
        <authorList>
            <person name="Zou Y."/>
            <person name="Xue W."/>
            <person name="Luo G."/>
        </authorList>
    </citation>
    <scope>NUCLEOTIDE SEQUENCE [LARGE SCALE GENOMIC DNA]</scope>
    <source>
        <strain evidence="1 2">AF48-16</strain>
    </source>
</reference>
<dbReference type="Proteomes" id="UP000286288">
    <property type="component" value="Unassembled WGS sequence"/>
</dbReference>
<dbReference type="SUPFAM" id="SSF49899">
    <property type="entry name" value="Concanavalin A-like lectins/glucanases"/>
    <property type="match status" value="1"/>
</dbReference>
<accession>A0A415EXB3</accession>
<dbReference type="InterPro" id="IPR015305">
    <property type="entry name" value="DUF1961"/>
</dbReference>
<dbReference type="InterPro" id="IPR013320">
    <property type="entry name" value="ConA-like_dom_sf"/>
</dbReference>
<comment type="caution">
    <text evidence="1">The sequence shown here is derived from an EMBL/GenBank/DDBJ whole genome shotgun (WGS) entry which is preliminary data.</text>
</comment>
<dbReference type="Pfam" id="PF09224">
    <property type="entry name" value="DUF1961"/>
    <property type="match status" value="1"/>
</dbReference>
<dbReference type="EMBL" id="QRMZ01000002">
    <property type="protein sequence ID" value="RHK07955.1"/>
    <property type="molecule type" value="Genomic_DNA"/>
</dbReference>
<gene>
    <name evidence="1" type="ORF">DW084_02195</name>
</gene>
<protein>
    <submittedName>
        <fullName evidence="1">DUF1961 family protein</fullName>
    </submittedName>
</protein>
<evidence type="ECO:0000313" key="1">
    <source>
        <dbReference type="EMBL" id="RHK07955.1"/>
    </source>
</evidence>